<protein>
    <submittedName>
        <fullName evidence="3">Calmodulin-like protein 5</fullName>
    </submittedName>
</protein>
<keyword evidence="1" id="KW-0175">Coiled coil</keyword>
<evidence type="ECO:0000259" key="2">
    <source>
        <dbReference type="PROSITE" id="PS50222"/>
    </source>
</evidence>
<organism evidence="3 4">
    <name type="scientific">Striga hermonthica</name>
    <name type="common">Purple witchweed</name>
    <name type="synonym">Buchnera hermonthica</name>
    <dbReference type="NCBI Taxonomy" id="68872"/>
    <lineage>
        <taxon>Eukaryota</taxon>
        <taxon>Viridiplantae</taxon>
        <taxon>Streptophyta</taxon>
        <taxon>Embryophyta</taxon>
        <taxon>Tracheophyta</taxon>
        <taxon>Spermatophyta</taxon>
        <taxon>Magnoliopsida</taxon>
        <taxon>eudicotyledons</taxon>
        <taxon>Gunneridae</taxon>
        <taxon>Pentapetalae</taxon>
        <taxon>asterids</taxon>
        <taxon>lamiids</taxon>
        <taxon>Lamiales</taxon>
        <taxon>Orobanchaceae</taxon>
        <taxon>Buchnereae</taxon>
        <taxon>Striga</taxon>
    </lineage>
</organism>
<dbReference type="InterPro" id="IPR002048">
    <property type="entry name" value="EF_hand_dom"/>
</dbReference>
<feature type="domain" description="EF-hand" evidence="2">
    <location>
        <begin position="5"/>
        <end position="33"/>
    </location>
</feature>
<dbReference type="SUPFAM" id="SSF47473">
    <property type="entry name" value="EF-hand"/>
    <property type="match status" value="1"/>
</dbReference>
<keyword evidence="4" id="KW-1185">Reference proteome</keyword>
<reference evidence="3" key="1">
    <citation type="submission" date="2019-12" db="EMBL/GenBank/DDBJ databases">
        <authorList>
            <person name="Scholes J."/>
        </authorList>
    </citation>
    <scope>NUCLEOTIDE SEQUENCE</scope>
</reference>
<dbReference type="PROSITE" id="PS50222">
    <property type="entry name" value="EF_HAND_2"/>
    <property type="match status" value="1"/>
</dbReference>
<evidence type="ECO:0000256" key="1">
    <source>
        <dbReference type="SAM" id="Coils"/>
    </source>
</evidence>
<dbReference type="InterPro" id="IPR011992">
    <property type="entry name" value="EF-hand-dom_pair"/>
</dbReference>
<accession>A0A9N7RSW0</accession>
<comment type="caution">
    <text evidence="3">The sequence shown here is derived from an EMBL/GenBank/DDBJ whole genome shotgun (WGS) entry which is preliminary data.</text>
</comment>
<evidence type="ECO:0000313" key="3">
    <source>
        <dbReference type="EMBL" id="CAA0843318.1"/>
    </source>
</evidence>
<gene>
    <name evidence="3" type="ORF">SHERM_09093</name>
</gene>
<dbReference type="Proteomes" id="UP001153555">
    <property type="component" value="Unassembled WGS sequence"/>
</dbReference>
<feature type="coiled-coil region" evidence="1">
    <location>
        <begin position="17"/>
        <end position="44"/>
    </location>
</feature>
<dbReference type="GO" id="GO:0005509">
    <property type="term" value="F:calcium ion binding"/>
    <property type="evidence" value="ECO:0007669"/>
    <property type="project" value="InterPro"/>
</dbReference>
<dbReference type="EMBL" id="CACSLK010035018">
    <property type="protein sequence ID" value="CAA0843318.1"/>
    <property type="molecule type" value="Genomic_DNA"/>
</dbReference>
<proteinExistence type="predicted"/>
<name>A0A9N7RSW0_STRHE</name>
<dbReference type="Gene3D" id="1.10.238.10">
    <property type="entry name" value="EF-hand"/>
    <property type="match status" value="1"/>
</dbReference>
<evidence type="ECO:0000313" key="4">
    <source>
        <dbReference type="Proteomes" id="UP001153555"/>
    </source>
</evidence>
<dbReference type="AlphaFoldDB" id="A0A9N7RSW0"/>
<sequence length="111" mass="12502">MCTSAVFSMLDRNGDDKIRWEELHKSLENELDKSEEELRVTIKKIDAEEFSALYTAVIADDGGDEDMSFSFPWLGTSSPSPLRVFRVLRKPSICRSIISIEILSLGDTSTL</sequence>